<dbReference type="Proteomes" id="UP001609219">
    <property type="component" value="Unassembled WGS sequence"/>
</dbReference>
<comment type="caution">
    <text evidence="2">The sequence shown here is derived from an EMBL/GenBank/DDBJ whole genome shotgun (WGS) entry which is preliminary data.</text>
</comment>
<dbReference type="InterPro" id="IPR013096">
    <property type="entry name" value="Cupin_2"/>
</dbReference>
<evidence type="ECO:0000259" key="1">
    <source>
        <dbReference type="Pfam" id="PF07883"/>
    </source>
</evidence>
<dbReference type="InterPro" id="IPR014710">
    <property type="entry name" value="RmlC-like_jellyroll"/>
</dbReference>
<dbReference type="RefSeq" id="WP_395125608.1">
    <property type="nucleotide sequence ID" value="NZ_JBIMSN010000096.1"/>
</dbReference>
<gene>
    <name evidence="3" type="ORF">ACHIPV_20820</name>
    <name evidence="2" type="ORF">ACHIRB_21025</name>
</gene>
<name>A0ABW7K7K0_9NOCA</name>
<evidence type="ECO:0000313" key="3">
    <source>
        <dbReference type="EMBL" id="MFH5244297.1"/>
    </source>
</evidence>
<protein>
    <submittedName>
        <fullName evidence="2">Cupin domain-containing protein</fullName>
    </submittedName>
</protein>
<dbReference type="PANTHER" id="PTHR36440">
    <property type="entry name" value="PUTATIVE (AFU_ORTHOLOGUE AFUA_8G07350)-RELATED"/>
    <property type="match status" value="1"/>
</dbReference>
<dbReference type="InterPro" id="IPR053146">
    <property type="entry name" value="QDO-like"/>
</dbReference>
<dbReference type="Pfam" id="PF07883">
    <property type="entry name" value="Cupin_2"/>
    <property type="match status" value="1"/>
</dbReference>
<dbReference type="EMBL" id="JBIMSP010000039">
    <property type="protein sequence ID" value="MFH5244297.1"/>
    <property type="molecule type" value="Genomic_DNA"/>
</dbReference>
<dbReference type="Proteomes" id="UP001609176">
    <property type="component" value="Unassembled WGS sequence"/>
</dbReference>
<sequence length="172" mass="19456">MPIRRWFTHDSNRVIRPSQGEILGPIDGVRDRFLIDSHQTEGRLAVVEHLLAPRSIAAPVHRHHLEDEFTFVIEGKLGAIFDGVEVFAEPGDLILKPRGEWHTFWNPSDKPTRVLELITPGGLEDFFREIDLGVTDEELERLAAAAQCDVDMQQTGPLLEKYGLTFGREVAH</sequence>
<evidence type="ECO:0000313" key="2">
    <source>
        <dbReference type="EMBL" id="MFH5231027.1"/>
    </source>
</evidence>
<proteinExistence type="predicted"/>
<keyword evidence="5" id="KW-1185">Reference proteome</keyword>
<reference evidence="4 5" key="1">
    <citation type="submission" date="2024-10" db="EMBL/GenBank/DDBJ databases">
        <authorList>
            <person name="Riesco R."/>
        </authorList>
    </citation>
    <scope>NUCLEOTIDE SEQUENCE [LARGE SCALE GENOMIC DNA]</scope>
    <source>
        <strain evidence="3 4">NCIMB 15448</strain>
        <strain evidence="2 5">NCIMB 15450</strain>
    </source>
</reference>
<dbReference type="PANTHER" id="PTHR36440:SF1">
    <property type="entry name" value="PUTATIVE (AFU_ORTHOLOGUE AFUA_8G07350)-RELATED"/>
    <property type="match status" value="1"/>
</dbReference>
<dbReference type="InterPro" id="IPR011051">
    <property type="entry name" value="RmlC_Cupin_sf"/>
</dbReference>
<dbReference type="EMBL" id="JBIMSN010000096">
    <property type="protein sequence ID" value="MFH5231027.1"/>
    <property type="molecule type" value="Genomic_DNA"/>
</dbReference>
<accession>A0ABW7K7K0</accession>
<evidence type="ECO:0000313" key="5">
    <source>
        <dbReference type="Proteomes" id="UP001609219"/>
    </source>
</evidence>
<dbReference type="SUPFAM" id="SSF51182">
    <property type="entry name" value="RmlC-like cupins"/>
    <property type="match status" value="1"/>
</dbReference>
<organism evidence="2 5">
    <name type="scientific">Antrihabitans spumae</name>
    <dbReference type="NCBI Taxonomy" id="3373370"/>
    <lineage>
        <taxon>Bacteria</taxon>
        <taxon>Bacillati</taxon>
        <taxon>Actinomycetota</taxon>
        <taxon>Actinomycetes</taxon>
        <taxon>Mycobacteriales</taxon>
        <taxon>Nocardiaceae</taxon>
        <taxon>Antrihabitans</taxon>
    </lineage>
</organism>
<dbReference type="Gene3D" id="2.60.120.10">
    <property type="entry name" value="Jelly Rolls"/>
    <property type="match status" value="1"/>
</dbReference>
<evidence type="ECO:0000313" key="4">
    <source>
        <dbReference type="Proteomes" id="UP001609176"/>
    </source>
</evidence>
<feature type="domain" description="Cupin type-2" evidence="1">
    <location>
        <begin position="51"/>
        <end position="116"/>
    </location>
</feature>